<evidence type="ECO:0000313" key="4">
    <source>
        <dbReference type="Proteomes" id="UP001346149"/>
    </source>
</evidence>
<dbReference type="EMBL" id="JAXQNO010000007">
    <property type="protein sequence ID" value="KAK4794843.1"/>
    <property type="molecule type" value="Genomic_DNA"/>
</dbReference>
<dbReference type="CDD" id="cd04051">
    <property type="entry name" value="C2_SRC2_like"/>
    <property type="match status" value="1"/>
</dbReference>
<dbReference type="PANTHER" id="PTHR32246">
    <property type="entry name" value="INGRESSION PROTEIN FIC1"/>
    <property type="match status" value="1"/>
</dbReference>
<gene>
    <name evidence="3" type="ORF">SAY86_012837</name>
</gene>
<sequence>MSILLNPIQLLELSSISAQDLAPVTRSMHTYAIAWVHADRRLSTRVDNSGRSNPAWDDKFVFRVDDEFLESDTSAITIEIYAVHWLKHVKVGTVRVLIDNLIPPHAAPGASRFSRYRQRQQPYVGMEFAALQVRRPSGRPQGMLNVGVAVLDSSMRSMPLGSSVMDFKGLLDSPGHRSHIHKQKKQTLEAAREAEFRRTKSDSSSMVSSNNSKRAVKRKVSFHDKASSMINGSSMVSSVKPESQVGLKAKRLDDAVGGLTFRRKGEDRPKWAAKKQGSSVKEVRKKLPRDVCMTDSELGPSPLEVAAQVLVKRRDKSDDVESSVLGGAAWSVEGLHSKLERWRAELPMTMDAASDVPSNAPSVDEDEVSCDGGHHRRRRRRDGRHLPFPAATKKEVNV</sequence>
<dbReference type="PROSITE" id="PS50004">
    <property type="entry name" value="C2"/>
    <property type="match status" value="1"/>
</dbReference>
<feature type="compositionally biased region" description="Basic residues" evidence="1">
    <location>
        <begin position="374"/>
        <end position="383"/>
    </location>
</feature>
<evidence type="ECO:0000259" key="2">
    <source>
        <dbReference type="PROSITE" id="PS50004"/>
    </source>
</evidence>
<keyword evidence="4" id="KW-1185">Reference proteome</keyword>
<dbReference type="Proteomes" id="UP001346149">
    <property type="component" value="Unassembled WGS sequence"/>
</dbReference>
<dbReference type="Gene3D" id="2.60.40.150">
    <property type="entry name" value="C2 domain"/>
    <property type="match status" value="1"/>
</dbReference>
<comment type="caution">
    <text evidence="3">The sequence shown here is derived from an EMBL/GenBank/DDBJ whole genome shotgun (WGS) entry which is preliminary data.</text>
</comment>
<evidence type="ECO:0000256" key="1">
    <source>
        <dbReference type="SAM" id="MobiDB-lite"/>
    </source>
</evidence>
<dbReference type="InterPro" id="IPR000008">
    <property type="entry name" value="C2_dom"/>
</dbReference>
<dbReference type="InterPro" id="IPR035892">
    <property type="entry name" value="C2_domain_sf"/>
</dbReference>
<dbReference type="Pfam" id="PF00168">
    <property type="entry name" value="C2"/>
    <property type="match status" value="1"/>
</dbReference>
<feature type="region of interest" description="Disordered" evidence="1">
    <location>
        <begin position="196"/>
        <end position="220"/>
    </location>
</feature>
<name>A0AAN7MDI4_TRANT</name>
<organism evidence="3 4">
    <name type="scientific">Trapa natans</name>
    <name type="common">Water chestnut</name>
    <dbReference type="NCBI Taxonomy" id="22666"/>
    <lineage>
        <taxon>Eukaryota</taxon>
        <taxon>Viridiplantae</taxon>
        <taxon>Streptophyta</taxon>
        <taxon>Embryophyta</taxon>
        <taxon>Tracheophyta</taxon>
        <taxon>Spermatophyta</taxon>
        <taxon>Magnoliopsida</taxon>
        <taxon>eudicotyledons</taxon>
        <taxon>Gunneridae</taxon>
        <taxon>Pentapetalae</taxon>
        <taxon>rosids</taxon>
        <taxon>malvids</taxon>
        <taxon>Myrtales</taxon>
        <taxon>Lythraceae</taxon>
        <taxon>Trapa</taxon>
    </lineage>
</organism>
<dbReference type="AlphaFoldDB" id="A0AAN7MDI4"/>
<feature type="region of interest" description="Disordered" evidence="1">
    <location>
        <begin position="352"/>
        <end position="398"/>
    </location>
</feature>
<evidence type="ECO:0000313" key="3">
    <source>
        <dbReference type="EMBL" id="KAK4794843.1"/>
    </source>
</evidence>
<feature type="compositionally biased region" description="Low complexity" evidence="1">
    <location>
        <begin position="202"/>
        <end position="212"/>
    </location>
</feature>
<protein>
    <recommendedName>
        <fullName evidence="2">C2 domain-containing protein</fullName>
    </recommendedName>
</protein>
<dbReference type="InterPro" id="IPR044750">
    <property type="entry name" value="C2_SRC2/BAP"/>
</dbReference>
<feature type="domain" description="C2" evidence="2">
    <location>
        <begin position="1"/>
        <end position="111"/>
    </location>
</feature>
<dbReference type="SMART" id="SM00239">
    <property type="entry name" value="C2"/>
    <property type="match status" value="1"/>
</dbReference>
<reference evidence="3 4" key="1">
    <citation type="journal article" date="2023" name="Hortic Res">
        <title>Pangenome of water caltrop reveals structural variations and asymmetric subgenome divergence after allopolyploidization.</title>
        <authorList>
            <person name="Zhang X."/>
            <person name="Chen Y."/>
            <person name="Wang L."/>
            <person name="Yuan Y."/>
            <person name="Fang M."/>
            <person name="Shi L."/>
            <person name="Lu R."/>
            <person name="Comes H.P."/>
            <person name="Ma Y."/>
            <person name="Chen Y."/>
            <person name="Huang G."/>
            <person name="Zhou Y."/>
            <person name="Zheng Z."/>
            <person name="Qiu Y."/>
        </authorList>
    </citation>
    <scope>NUCLEOTIDE SEQUENCE [LARGE SCALE GENOMIC DNA]</scope>
    <source>
        <strain evidence="3">F231</strain>
    </source>
</reference>
<proteinExistence type="predicted"/>
<dbReference type="SUPFAM" id="SSF49562">
    <property type="entry name" value="C2 domain (Calcium/lipid-binding domain, CaLB)"/>
    <property type="match status" value="1"/>
</dbReference>
<dbReference type="PANTHER" id="PTHR32246:SF143">
    <property type="entry name" value="CALCIUM-DEPENDENT LIPID-BINDING (CALB DOMAIN) FAMILY PROTEIN"/>
    <property type="match status" value="1"/>
</dbReference>
<accession>A0AAN7MDI4</accession>
<dbReference type="GO" id="GO:0006952">
    <property type="term" value="P:defense response"/>
    <property type="evidence" value="ECO:0007669"/>
    <property type="project" value="InterPro"/>
</dbReference>